<feature type="non-terminal residue" evidence="5">
    <location>
        <position position="434"/>
    </location>
</feature>
<dbReference type="AlphaFoldDB" id="A0A392M7R2"/>
<evidence type="ECO:0000313" key="5">
    <source>
        <dbReference type="EMBL" id="MCH83510.1"/>
    </source>
</evidence>
<dbReference type="Gene3D" id="1.10.8.430">
    <property type="entry name" value="Helical domain of apoptotic protease-activating factors"/>
    <property type="match status" value="1"/>
</dbReference>
<dbReference type="Pfam" id="PF00931">
    <property type="entry name" value="NB-ARC"/>
    <property type="match status" value="1"/>
</dbReference>
<dbReference type="InterPro" id="IPR032675">
    <property type="entry name" value="LRR_dom_sf"/>
</dbReference>
<dbReference type="InterPro" id="IPR042197">
    <property type="entry name" value="Apaf_helical"/>
</dbReference>
<organism evidence="5 6">
    <name type="scientific">Trifolium medium</name>
    <dbReference type="NCBI Taxonomy" id="97028"/>
    <lineage>
        <taxon>Eukaryota</taxon>
        <taxon>Viridiplantae</taxon>
        <taxon>Streptophyta</taxon>
        <taxon>Embryophyta</taxon>
        <taxon>Tracheophyta</taxon>
        <taxon>Spermatophyta</taxon>
        <taxon>Magnoliopsida</taxon>
        <taxon>eudicotyledons</taxon>
        <taxon>Gunneridae</taxon>
        <taxon>Pentapetalae</taxon>
        <taxon>rosids</taxon>
        <taxon>fabids</taxon>
        <taxon>Fabales</taxon>
        <taxon>Fabaceae</taxon>
        <taxon>Papilionoideae</taxon>
        <taxon>50 kb inversion clade</taxon>
        <taxon>NPAAA clade</taxon>
        <taxon>Hologalegina</taxon>
        <taxon>IRL clade</taxon>
        <taxon>Trifolieae</taxon>
        <taxon>Trifolium</taxon>
    </lineage>
</organism>
<proteinExistence type="predicted"/>
<reference evidence="5 6" key="1">
    <citation type="journal article" date="2018" name="Front. Plant Sci.">
        <title>Red Clover (Trifolium pratense) and Zigzag Clover (T. medium) - A Picture of Genomic Similarities and Differences.</title>
        <authorList>
            <person name="Dluhosova J."/>
            <person name="Istvanek J."/>
            <person name="Nedelnik J."/>
            <person name="Repkova J."/>
        </authorList>
    </citation>
    <scope>NUCLEOTIDE SEQUENCE [LARGE SCALE GENOMIC DNA]</scope>
    <source>
        <strain evidence="6">cv. 10/8</strain>
        <tissue evidence="5">Leaf</tissue>
    </source>
</reference>
<dbReference type="InterPro" id="IPR027417">
    <property type="entry name" value="P-loop_NTPase"/>
</dbReference>
<dbReference type="Proteomes" id="UP000265520">
    <property type="component" value="Unassembled WGS sequence"/>
</dbReference>
<dbReference type="PRINTS" id="PR00364">
    <property type="entry name" value="DISEASERSIST"/>
</dbReference>
<evidence type="ECO:0000256" key="1">
    <source>
        <dbReference type="ARBA" id="ARBA00022614"/>
    </source>
</evidence>
<accession>A0A392M7R2</accession>
<dbReference type="Pfam" id="PF23282">
    <property type="entry name" value="WHD_ROQ1"/>
    <property type="match status" value="1"/>
</dbReference>
<dbReference type="InterPro" id="IPR002182">
    <property type="entry name" value="NB-ARC"/>
</dbReference>
<name>A0A392M7R2_9FABA</name>
<feature type="domain" description="NB-ARC" evidence="3">
    <location>
        <begin position="1"/>
        <end position="147"/>
    </location>
</feature>
<dbReference type="SUPFAM" id="SSF52540">
    <property type="entry name" value="P-loop containing nucleoside triphosphate hydrolases"/>
    <property type="match status" value="1"/>
</dbReference>
<gene>
    <name evidence="5" type="ORF">A2U01_0004333</name>
</gene>
<feature type="domain" description="Disease resistance protein Roq1-like winged-helix" evidence="4">
    <location>
        <begin position="219"/>
        <end position="287"/>
    </location>
</feature>
<dbReference type="Gene3D" id="3.40.50.300">
    <property type="entry name" value="P-loop containing nucleotide triphosphate hydrolases"/>
    <property type="match status" value="1"/>
</dbReference>
<dbReference type="PANTHER" id="PTHR11017:SF560">
    <property type="entry name" value="RESISTANCE PROTEIN (TIR-NBS-LRR CLASS), PUTATIVE-RELATED"/>
    <property type="match status" value="1"/>
</dbReference>
<keyword evidence="2" id="KW-0677">Repeat</keyword>
<keyword evidence="6" id="KW-1185">Reference proteome</keyword>
<dbReference type="SUPFAM" id="SSF52058">
    <property type="entry name" value="L domain-like"/>
    <property type="match status" value="1"/>
</dbReference>
<evidence type="ECO:0000256" key="2">
    <source>
        <dbReference type="ARBA" id="ARBA00022737"/>
    </source>
</evidence>
<sequence length="434" mass="49321">MGGSGKTTAAKAIYHRLHGKFLNTSFIENFREVCEDGNSGIIHLQQQLLSDILNTNVMINSIAEGEMMISERFQGKKVLVVLDDVIPSEQLEALCANRNLFGPGSVLIITTGDVHLLELSKVDYVYTMKEMDENESLELFSWHAFRQPSPIKDFNELSRNTVAYCRGLPLALEVVGSYLFDRTKQEWMSVLSKLERISNDQVQEILRISYDGLMEDMVKHIFLDISCFFIGMDRADATRILIACGFDADIGIDILIERSLVKIEKNNKLGMHDLIRDMGREIVRKSSAKHPGKRSRLWSHKDAHDILTKNLGPENVEGLVLNAQRTDRVCFSTDAFKKMKNLRLLQLDHVDLTGDYSYFSKQLNIKQVWNGTKVLVNLKILNISHSRYLKSSPDFSKMPNLEKLIMKDCPCLAEIHPSIGDLKNLILINLKDCT</sequence>
<dbReference type="InterPro" id="IPR044974">
    <property type="entry name" value="Disease_R_plants"/>
</dbReference>
<keyword evidence="1" id="KW-0433">Leucine-rich repeat</keyword>
<dbReference type="PANTHER" id="PTHR11017">
    <property type="entry name" value="LEUCINE-RICH REPEAT-CONTAINING PROTEIN"/>
    <property type="match status" value="1"/>
</dbReference>
<dbReference type="GO" id="GO:0006952">
    <property type="term" value="P:defense response"/>
    <property type="evidence" value="ECO:0007669"/>
    <property type="project" value="InterPro"/>
</dbReference>
<dbReference type="EMBL" id="LXQA010005301">
    <property type="protein sequence ID" value="MCH83510.1"/>
    <property type="molecule type" value="Genomic_DNA"/>
</dbReference>
<dbReference type="SUPFAM" id="SSF46785">
    <property type="entry name" value="Winged helix' DNA-binding domain"/>
    <property type="match status" value="1"/>
</dbReference>
<dbReference type="FunFam" id="1.10.8.430:FF:000002">
    <property type="entry name" value="Disease resistance protein (TIR-NBS-LRR class)"/>
    <property type="match status" value="1"/>
</dbReference>
<dbReference type="GO" id="GO:0043531">
    <property type="term" value="F:ADP binding"/>
    <property type="evidence" value="ECO:0007669"/>
    <property type="project" value="InterPro"/>
</dbReference>
<protein>
    <submittedName>
        <fullName evidence="5">TMV resistance protein N</fullName>
    </submittedName>
</protein>
<dbReference type="InterPro" id="IPR058192">
    <property type="entry name" value="WHD_ROQ1-like"/>
</dbReference>
<evidence type="ECO:0000259" key="3">
    <source>
        <dbReference type="Pfam" id="PF00931"/>
    </source>
</evidence>
<dbReference type="Gene3D" id="3.80.10.10">
    <property type="entry name" value="Ribonuclease Inhibitor"/>
    <property type="match status" value="1"/>
</dbReference>
<dbReference type="InterPro" id="IPR036390">
    <property type="entry name" value="WH_DNA-bd_sf"/>
</dbReference>
<evidence type="ECO:0000259" key="4">
    <source>
        <dbReference type="Pfam" id="PF23282"/>
    </source>
</evidence>
<evidence type="ECO:0000313" key="6">
    <source>
        <dbReference type="Proteomes" id="UP000265520"/>
    </source>
</evidence>
<comment type="caution">
    <text evidence="5">The sequence shown here is derived from an EMBL/GenBank/DDBJ whole genome shotgun (WGS) entry which is preliminary data.</text>
</comment>